<reference evidence="10 11" key="1">
    <citation type="submission" date="2025-05" db="UniProtKB">
        <authorList>
            <consortium name="RefSeq"/>
        </authorList>
    </citation>
    <scope>IDENTIFICATION</scope>
</reference>
<name>A0ABM0K961_APLCA</name>
<keyword evidence="4" id="KW-0496">Mitochondrion</keyword>
<feature type="region of interest" description="Disordered" evidence="6">
    <location>
        <begin position="1255"/>
        <end position="1277"/>
    </location>
</feature>
<feature type="domain" description="HAP1 N-terminal" evidence="8">
    <location>
        <begin position="176"/>
        <end position="927"/>
    </location>
</feature>
<feature type="region of interest" description="Disordered" evidence="6">
    <location>
        <begin position="583"/>
        <end position="621"/>
    </location>
</feature>
<dbReference type="SMART" id="SM01423">
    <property type="entry name" value="Milton"/>
    <property type="match status" value="1"/>
</dbReference>
<evidence type="ECO:0000259" key="7">
    <source>
        <dbReference type="SMART" id="SM01423"/>
    </source>
</evidence>
<dbReference type="SMART" id="SM01424">
    <property type="entry name" value="HAP1_N"/>
    <property type="match status" value="1"/>
</dbReference>
<feature type="region of interest" description="Disordered" evidence="6">
    <location>
        <begin position="368"/>
        <end position="523"/>
    </location>
</feature>
<feature type="region of interest" description="Disordered" evidence="6">
    <location>
        <begin position="78"/>
        <end position="119"/>
    </location>
</feature>
<feature type="compositionally biased region" description="Low complexity" evidence="6">
    <location>
        <begin position="490"/>
        <end position="502"/>
    </location>
</feature>
<dbReference type="InterPro" id="IPR006933">
    <property type="entry name" value="HAP1_N"/>
</dbReference>
<dbReference type="GeneID" id="101863557"/>
<evidence type="ECO:0000256" key="3">
    <source>
        <dbReference type="ARBA" id="ARBA00023054"/>
    </source>
</evidence>
<evidence type="ECO:0000256" key="5">
    <source>
        <dbReference type="SAM" id="Coils"/>
    </source>
</evidence>
<dbReference type="RefSeq" id="XP_005111853.1">
    <property type="nucleotide sequence ID" value="XM_005111796.3"/>
</dbReference>
<feature type="region of interest" description="Disordered" evidence="6">
    <location>
        <begin position="159"/>
        <end position="181"/>
    </location>
</feature>
<feature type="region of interest" description="Disordered" evidence="6">
    <location>
        <begin position="312"/>
        <end position="346"/>
    </location>
</feature>
<feature type="compositionally biased region" description="Polar residues" evidence="6">
    <location>
        <begin position="419"/>
        <end position="448"/>
    </location>
</feature>
<feature type="coiled-coil region" evidence="5">
    <location>
        <begin position="784"/>
        <end position="927"/>
    </location>
</feature>
<dbReference type="InterPro" id="IPR051946">
    <property type="entry name" value="Intracell_Traff-Reg"/>
</dbReference>
<feature type="compositionally biased region" description="Polar residues" evidence="6">
    <location>
        <begin position="1090"/>
        <end position="1118"/>
    </location>
</feature>
<evidence type="ECO:0000313" key="11">
    <source>
        <dbReference type="RefSeq" id="XP_035829203.1"/>
    </source>
</evidence>
<evidence type="ECO:0000313" key="10">
    <source>
        <dbReference type="RefSeq" id="XP_005111853.1"/>
    </source>
</evidence>
<evidence type="ECO:0000256" key="4">
    <source>
        <dbReference type="ARBA" id="ARBA00023128"/>
    </source>
</evidence>
<gene>
    <name evidence="10 11" type="primary">LOC101863557</name>
</gene>
<feature type="compositionally biased region" description="Polar residues" evidence="6">
    <location>
        <begin position="332"/>
        <end position="346"/>
    </location>
</feature>
<feature type="region of interest" description="Disordered" evidence="6">
    <location>
        <begin position="1"/>
        <end position="26"/>
    </location>
</feature>
<feature type="compositionally biased region" description="Polar residues" evidence="6">
    <location>
        <begin position="368"/>
        <end position="403"/>
    </location>
</feature>
<dbReference type="PANTHER" id="PTHR15751:SF12">
    <property type="entry name" value="TRAFFICKING KINESIN-BINDING PROTEIN MILT"/>
    <property type="match status" value="1"/>
</dbReference>
<feature type="compositionally biased region" description="Basic and acidic residues" evidence="6">
    <location>
        <begin position="457"/>
        <end position="471"/>
    </location>
</feature>
<evidence type="ECO:0000313" key="9">
    <source>
        <dbReference type="Proteomes" id="UP000694888"/>
    </source>
</evidence>
<feature type="region of interest" description="Disordered" evidence="6">
    <location>
        <begin position="1073"/>
        <end position="1125"/>
    </location>
</feature>
<organism evidence="9 10">
    <name type="scientific">Aplysia californica</name>
    <name type="common">California sea hare</name>
    <dbReference type="NCBI Taxonomy" id="6500"/>
    <lineage>
        <taxon>Eukaryota</taxon>
        <taxon>Metazoa</taxon>
        <taxon>Spiralia</taxon>
        <taxon>Lophotrochozoa</taxon>
        <taxon>Mollusca</taxon>
        <taxon>Gastropoda</taxon>
        <taxon>Heterobranchia</taxon>
        <taxon>Euthyneura</taxon>
        <taxon>Tectipleura</taxon>
        <taxon>Aplysiida</taxon>
        <taxon>Aplysioidea</taxon>
        <taxon>Aplysiidae</taxon>
        <taxon>Aplysia</taxon>
    </lineage>
</organism>
<feature type="compositionally biased region" description="Polar residues" evidence="6">
    <location>
        <begin position="1"/>
        <end position="10"/>
    </location>
</feature>
<proteinExistence type="inferred from homology"/>
<dbReference type="PANTHER" id="PTHR15751">
    <property type="entry name" value="TRAFFICKING KINESIN-BINDING PROTEIN"/>
    <property type="match status" value="1"/>
</dbReference>
<dbReference type="Pfam" id="PF12448">
    <property type="entry name" value="Milton"/>
    <property type="match status" value="1"/>
</dbReference>
<evidence type="ECO:0000256" key="6">
    <source>
        <dbReference type="SAM" id="MobiDB-lite"/>
    </source>
</evidence>
<feature type="coiled-coil region" evidence="5">
    <location>
        <begin position="692"/>
        <end position="747"/>
    </location>
</feature>
<keyword evidence="3 5" id="KW-0175">Coiled coil</keyword>
<feature type="domain" description="Trafficking kinesin-binding protein C-terminal" evidence="7">
    <location>
        <begin position="949"/>
        <end position="1141"/>
    </location>
</feature>
<comment type="subcellular location">
    <subcellularLocation>
        <location evidence="1">Mitochondrion</location>
    </subcellularLocation>
</comment>
<comment type="similarity">
    <text evidence="2">Belongs to the milton family.</text>
</comment>
<sequence>MPRSVRQSHSGPVLNVPNTDEDVSNNNVLSSYHQQHDIMALGGNSTSDAMHVDSDVHGSLLDNSNFLDNSGLHLVSPLIDNEEGSEGGLHPHPWDKSANPLKNLLGRSPSSRDFRTQCSSDDPAFQDFAANIHKSSSSHNFLERSGQVGHLSLHAELEQAERQVGESSAGSSRCLREQLSMPDRKEVFRDASESLSTPESGSAKETTVLGHFKTKSVSNLLAHAHATAKHSVEAVVRKASSHADLRRAAFSSGRPCLSVEVPGVVSSAGQHPAPSGFDIMKKSSSSIDLGSIHFDNLEPVSVSDLYRRRQVNSPHGDATDITDAAGVRTPKNHLNTDSGNVAPNSSSPCGKLLYVSGLARSESSLPQLSNLNDYWSDTSSSCTTPRAHTPGTSPQWLTPSTTPMPSPRHSAFSCPGSPNPTYNINQTPDASPSQSPRRSFDNGTSSADHGSVLSFHFDNRGSSSRERRISETTEMTDSDADSSTTLPHCMSSDSSDASMEAQAETEDFGIPGSNSSDAGDYVNYGAGENLSDASVSGVGGPPCYAHDNENVECDGGEGCEDREFDCSEGGVIPGVLDYHQELADSQEEADSSPFPQDASYAHDSDVMSGAESEFASDSQPRSRATSVSFASLFKQCRVERDSHPVDLHMHGGSTQDGEDEELSEATEMVVTDVWDFLCAERVSQMTKTYNDIEAVTRLLEEKERDLELAARIGQTLLSKNKDLSSRTETLEEQLVNANDKVSQLRHDLSMKDELLRIYNEDLELENNGHTTPTNDSKGLSLPNVDFLQKKVHTLEDENLNLRLESAQLKADTDSYEEKEKKLVEDCIQQIAELNQQVESLAEELHAKAEENGHQKEEITGFLSQITDLQKKMRKLTLENMDLHEKLTASTESQRRLTKELGSMQDKYDELFEMLEEAQDELRVLRGRHKIRASGKHHHSAYAVPTDSLASELETSLKQELSQSNRRAQSWKIFETAKAAKRAAAKAAEKEVMSSVRMSVMAVPSSTRGDSDTMSQGLSAYPSDVESFASDGYSGDMDSLYGSNPELGRPGIPGSNDLESALKRLAIRRANELNEKDFQEEEEERRRQQQVMNMSGATSPNNITSPGSTYSYMSSNTGTPSGGQGGYKMSDKLQIVKPMEGSMTLRHWQHLATPHLGGIFEPREGVQMKGERKLELQEEVYSLSDFEEDDPRDVHTRKEQDSGLVYTFTDSTVPTMGPYRGLGSLFDNSRASSTTSLINASFTTDELPVQASTPKPVYKEQNNQQQQHQQASVQTVNSQGTSMSLGLASLLQGRENTGVGRAILRATSAGQKAAVAMEMSASPVIATQSVASGSVRNQSGFLMSQSLSNLSSSAPSSKSRNLPGSKSFEQVLQEPQEKVKVTVAVGEESKQASMFTPGMTGQGFLQQLKNKGYSLYGLWGGGGKGEGASSDPAAEGASGVDSKGLAAVEGNPAVTKPSAESVFANGSGGGGVGVLGALTNFRRNGIF</sequence>
<protein>
    <submittedName>
        <fullName evidence="10 11">Uncharacterized protein LOC101863557</fullName>
    </submittedName>
</protein>
<keyword evidence="9" id="KW-1185">Reference proteome</keyword>
<dbReference type="Pfam" id="PF04849">
    <property type="entry name" value="HAP1_N"/>
    <property type="match status" value="1"/>
</dbReference>
<evidence type="ECO:0000256" key="1">
    <source>
        <dbReference type="ARBA" id="ARBA00004173"/>
    </source>
</evidence>
<dbReference type="Proteomes" id="UP000694888">
    <property type="component" value="Unplaced"/>
</dbReference>
<evidence type="ECO:0000259" key="8">
    <source>
        <dbReference type="SMART" id="SM01424"/>
    </source>
</evidence>
<evidence type="ECO:0000256" key="2">
    <source>
        <dbReference type="ARBA" id="ARBA00007007"/>
    </source>
</evidence>
<accession>A0ABM0K961</accession>
<dbReference type="InterPro" id="IPR022154">
    <property type="entry name" value="TRAK1/2_C"/>
</dbReference>
<dbReference type="RefSeq" id="XP_035829203.1">
    <property type="nucleotide sequence ID" value="XM_035973310.1"/>
</dbReference>
<feature type="compositionally biased region" description="Low complexity" evidence="6">
    <location>
        <begin position="1260"/>
        <end position="1269"/>
    </location>
</feature>